<dbReference type="InterPro" id="IPR016181">
    <property type="entry name" value="Acyl_CoA_acyltransferase"/>
</dbReference>
<dbReference type="SUPFAM" id="SSF55729">
    <property type="entry name" value="Acyl-CoA N-acyltransferases (Nat)"/>
    <property type="match status" value="1"/>
</dbReference>
<dbReference type="InterPro" id="IPR000182">
    <property type="entry name" value="GNAT_dom"/>
</dbReference>
<accession>A0ABU0IPE5</accession>
<sequence>MILETERLTLAPVVQGDAPAIYLMMSDPEVMAHWDVEPIEDPDVVEAYVAAQVREVEEGAGWYWSMRLIEDGVFLGVCDLSDVDWRHHRAEVGFMMGKDSWGKGYAFEAMASVLAFAASQGLKRLTARTHVGNVRSDSLLAKLGFKQEGYLHGHIDREGERRDCRLWGMLL</sequence>
<feature type="domain" description="N-acetyltransferase" evidence="1">
    <location>
        <begin position="23"/>
        <end position="171"/>
    </location>
</feature>
<evidence type="ECO:0000313" key="3">
    <source>
        <dbReference type="Proteomes" id="UP001228905"/>
    </source>
</evidence>
<gene>
    <name evidence="2" type="ORF">QO010_000796</name>
</gene>
<dbReference type="Proteomes" id="UP001228905">
    <property type="component" value="Unassembled WGS sequence"/>
</dbReference>
<proteinExistence type="predicted"/>
<evidence type="ECO:0000259" key="1">
    <source>
        <dbReference type="PROSITE" id="PS51186"/>
    </source>
</evidence>
<reference evidence="2 3" key="1">
    <citation type="submission" date="2023-07" db="EMBL/GenBank/DDBJ databases">
        <title>Genomic Encyclopedia of Type Strains, Phase IV (KMG-IV): sequencing the most valuable type-strain genomes for metagenomic binning, comparative biology and taxonomic classification.</title>
        <authorList>
            <person name="Goeker M."/>
        </authorList>
    </citation>
    <scope>NUCLEOTIDE SEQUENCE [LARGE SCALE GENOMIC DNA]</scope>
    <source>
        <strain evidence="2 3">DSM 18695</strain>
    </source>
</reference>
<dbReference type="PROSITE" id="PS51186">
    <property type="entry name" value="GNAT"/>
    <property type="match status" value="1"/>
</dbReference>
<dbReference type="Pfam" id="PF13302">
    <property type="entry name" value="Acetyltransf_3"/>
    <property type="match status" value="1"/>
</dbReference>
<keyword evidence="3" id="KW-1185">Reference proteome</keyword>
<protein>
    <submittedName>
        <fullName evidence="2">RimJ/RimL family protein N-acetyltransferase</fullName>
    </submittedName>
</protein>
<evidence type="ECO:0000313" key="2">
    <source>
        <dbReference type="EMBL" id="MDQ0463048.1"/>
    </source>
</evidence>
<dbReference type="InterPro" id="IPR051531">
    <property type="entry name" value="N-acetyltransferase"/>
</dbReference>
<organism evidence="2 3">
    <name type="scientific">Caulobacter ginsengisoli</name>
    <dbReference type="NCBI Taxonomy" id="400775"/>
    <lineage>
        <taxon>Bacteria</taxon>
        <taxon>Pseudomonadati</taxon>
        <taxon>Pseudomonadota</taxon>
        <taxon>Alphaproteobacteria</taxon>
        <taxon>Caulobacterales</taxon>
        <taxon>Caulobacteraceae</taxon>
        <taxon>Caulobacter</taxon>
    </lineage>
</organism>
<dbReference type="EMBL" id="JAUSVS010000001">
    <property type="protein sequence ID" value="MDQ0463048.1"/>
    <property type="molecule type" value="Genomic_DNA"/>
</dbReference>
<comment type="caution">
    <text evidence="2">The sequence shown here is derived from an EMBL/GenBank/DDBJ whole genome shotgun (WGS) entry which is preliminary data.</text>
</comment>
<name>A0ABU0IPE5_9CAUL</name>
<dbReference type="PANTHER" id="PTHR43792">
    <property type="entry name" value="GNAT FAMILY, PUTATIVE (AFU_ORTHOLOGUE AFUA_3G00765)-RELATED-RELATED"/>
    <property type="match status" value="1"/>
</dbReference>
<dbReference type="Gene3D" id="3.40.630.30">
    <property type="match status" value="1"/>
</dbReference>
<dbReference type="RefSeq" id="WP_307346263.1">
    <property type="nucleotide sequence ID" value="NZ_JAUSVS010000001.1"/>
</dbReference>